<comment type="similarity">
    <text evidence="1">Belongs to the tumor necrosis factor family.</text>
</comment>
<feature type="domain" description="THD" evidence="3">
    <location>
        <begin position="138"/>
        <end position="238"/>
    </location>
</feature>
<evidence type="ECO:0000259" key="3">
    <source>
        <dbReference type="Pfam" id="PF00229"/>
    </source>
</evidence>
<evidence type="ECO:0000256" key="1">
    <source>
        <dbReference type="ARBA" id="ARBA00008670"/>
    </source>
</evidence>
<dbReference type="Gene3D" id="2.60.120.40">
    <property type="match status" value="1"/>
</dbReference>
<dbReference type="AlphaFoldDB" id="A0A9Y4NUM7"/>
<evidence type="ECO:0000313" key="4">
    <source>
        <dbReference type="Proteomes" id="UP000694891"/>
    </source>
</evidence>
<sequence length="238" mass="26736">MGQKLMGHTGAACVDALTEMSPDESVLILLKHCRDMKQQETRLRLITLFLLLGCAALFIFMIFCGNLQQHENSGSSGQTSTSEHSATYSKQVAGCPTDNVPNESLRGLNDLRSVFEKNVTNKTYMKWQPVLGGNYIEKERAIEIRVTGIYFVYTSFALGCHDEPEGFRTFSLQLRRLPLGYSDIQNLTDVWDGVKCPEGFRTVSVGRLFDLLQGDQVKVWVREGYKLITSSSFGVFRV</sequence>
<dbReference type="SUPFAM" id="SSF49842">
    <property type="entry name" value="TNF-like"/>
    <property type="match status" value="1"/>
</dbReference>
<dbReference type="InterPro" id="IPR006052">
    <property type="entry name" value="TNF_dom"/>
</dbReference>
<evidence type="ECO:0000313" key="5">
    <source>
        <dbReference type="RefSeq" id="XP_008303424.1"/>
    </source>
</evidence>
<evidence type="ECO:0000256" key="2">
    <source>
        <dbReference type="SAM" id="Phobius"/>
    </source>
</evidence>
<dbReference type="Proteomes" id="UP000694891">
    <property type="component" value="Unplaced"/>
</dbReference>
<name>A0A9Y4NUM7_9TELE</name>
<dbReference type="GO" id="GO:0006955">
    <property type="term" value="P:immune response"/>
    <property type="evidence" value="ECO:0007669"/>
    <property type="project" value="InterPro"/>
</dbReference>
<keyword evidence="4" id="KW-1185">Reference proteome</keyword>
<dbReference type="RefSeq" id="XP_008303424.1">
    <property type="nucleotide sequence ID" value="XM_008305202.1"/>
</dbReference>
<keyword evidence="2" id="KW-0472">Membrane</keyword>
<protein>
    <submittedName>
        <fullName evidence="5">Uncharacterized protein LOC103375017</fullName>
    </submittedName>
</protein>
<reference evidence="5" key="1">
    <citation type="submission" date="2025-08" db="UniProtKB">
        <authorList>
            <consortium name="RefSeq"/>
        </authorList>
    </citation>
    <scope>IDENTIFICATION</scope>
</reference>
<dbReference type="GO" id="GO:0016020">
    <property type="term" value="C:membrane"/>
    <property type="evidence" value="ECO:0007669"/>
    <property type="project" value="InterPro"/>
</dbReference>
<feature type="transmembrane region" description="Helical" evidence="2">
    <location>
        <begin position="43"/>
        <end position="63"/>
    </location>
</feature>
<organism evidence="4 5">
    <name type="scientific">Stegastes partitus</name>
    <name type="common">bicolor damselfish</name>
    <dbReference type="NCBI Taxonomy" id="144197"/>
    <lineage>
        <taxon>Eukaryota</taxon>
        <taxon>Metazoa</taxon>
        <taxon>Chordata</taxon>
        <taxon>Craniata</taxon>
        <taxon>Vertebrata</taxon>
        <taxon>Euteleostomi</taxon>
        <taxon>Actinopterygii</taxon>
        <taxon>Neopterygii</taxon>
        <taxon>Teleostei</taxon>
        <taxon>Neoteleostei</taxon>
        <taxon>Acanthomorphata</taxon>
        <taxon>Ovalentaria</taxon>
        <taxon>Pomacentridae</taxon>
        <taxon>Stegastes</taxon>
    </lineage>
</organism>
<dbReference type="InterPro" id="IPR008983">
    <property type="entry name" value="Tumour_necrosis_fac-like_dom"/>
</dbReference>
<keyword evidence="2" id="KW-0812">Transmembrane</keyword>
<dbReference type="GO" id="GO:0005164">
    <property type="term" value="F:tumor necrosis factor receptor binding"/>
    <property type="evidence" value="ECO:0007669"/>
    <property type="project" value="InterPro"/>
</dbReference>
<gene>
    <name evidence="5" type="primary">LOC103375017</name>
</gene>
<keyword evidence="2" id="KW-1133">Transmembrane helix</keyword>
<dbReference type="GeneID" id="103375017"/>
<dbReference type="Pfam" id="PF00229">
    <property type="entry name" value="TNF"/>
    <property type="match status" value="1"/>
</dbReference>
<proteinExistence type="inferred from homology"/>
<accession>A0A9Y4NUM7</accession>